<dbReference type="GO" id="GO:0020037">
    <property type="term" value="F:heme binding"/>
    <property type="evidence" value="ECO:0007669"/>
    <property type="project" value="InterPro"/>
</dbReference>
<dbReference type="GO" id="GO:0008941">
    <property type="term" value="F:nitric oxide dioxygenase NAD(P)H activity"/>
    <property type="evidence" value="ECO:0007669"/>
    <property type="project" value="TreeGrafter"/>
</dbReference>
<evidence type="ECO:0000313" key="8">
    <source>
        <dbReference type="Proteomes" id="UP000826300"/>
    </source>
</evidence>
<proteinExistence type="inferred from homology"/>
<dbReference type="PROSITE" id="PS01033">
    <property type="entry name" value="GLOBIN"/>
    <property type="match status" value="1"/>
</dbReference>
<feature type="domain" description="Globin" evidence="6">
    <location>
        <begin position="1"/>
        <end position="134"/>
    </location>
</feature>
<reference evidence="7" key="1">
    <citation type="submission" date="2021-02" db="EMBL/GenBank/DDBJ databases">
        <title>Rhodobacter shimadae sp. nov., an aerobic anoxygenic phototrophic bacterium isolated from a hot spring.</title>
        <authorList>
            <person name="Muramatsu S."/>
            <person name="Haruta S."/>
            <person name="Hirose S."/>
            <person name="Hanada S."/>
        </authorList>
    </citation>
    <scope>NUCLEOTIDE SEQUENCE</scope>
    <source>
        <strain evidence="7">N10</strain>
    </source>
</reference>
<keyword evidence="2 5" id="KW-0561">Oxygen transport</keyword>
<evidence type="ECO:0000256" key="3">
    <source>
        <dbReference type="ARBA" id="ARBA00022723"/>
    </source>
</evidence>
<organism evidence="7 8">
    <name type="scientific">Neotabrizicola shimadae</name>
    <dbReference type="NCBI Taxonomy" id="2807096"/>
    <lineage>
        <taxon>Bacteria</taxon>
        <taxon>Pseudomonadati</taxon>
        <taxon>Pseudomonadota</taxon>
        <taxon>Alphaproteobacteria</taxon>
        <taxon>Rhodobacterales</taxon>
        <taxon>Paracoccaceae</taxon>
        <taxon>Neotabrizicola</taxon>
    </lineage>
</organism>
<dbReference type="GO" id="GO:0019825">
    <property type="term" value="F:oxygen binding"/>
    <property type="evidence" value="ECO:0007669"/>
    <property type="project" value="InterPro"/>
</dbReference>
<name>A0A8G1EE03_9RHOB</name>
<dbReference type="EMBL" id="CP069370">
    <property type="protein sequence ID" value="QYZ70708.1"/>
    <property type="molecule type" value="Genomic_DNA"/>
</dbReference>
<dbReference type="PRINTS" id="PR01907">
    <property type="entry name" value="WORMGLOBIN"/>
</dbReference>
<sequence>MTPETIALIRRQFAATRGMEAAFAAAFYARLFEIDPGLRPLFPHDLSDQGAKLMKTLSFAVAALDRPEALQPAVFALGQRHAAYGVTAEMAAPVGAALLDTLAVALGEGFTPEARDAWTSAYTALVGMMAEGLASAAIAAE</sequence>
<accession>A0A8G1EE03</accession>
<dbReference type="Pfam" id="PF00042">
    <property type="entry name" value="Globin"/>
    <property type="match status" value="1"/>
</dbReference>
<protein>
    <submittedName>
        <fullName evidence="7">Hemin receptor</fullName>
    </submittedName>
</protein>
<dbReference type="Proteomes" id="UP000826300">
    <property type="component" value="Chromosome"/>
</dbReference>
<gene>
    <name evidence="7" type="ORF">JO391_04115</name>
</gene>
<dbReference type="AlphaFoldDB" id="A0A8G1EE03"/>
<dbReference type="GO" id="GO:0071500">
    <property type="term" value="P:cellular response to nitrosative stress"/>
    <property type="evidence" value="ECO:0007669"/>
    <property type="project" value="TreeGrafter"/>
</dbReference>
<dbReference type="GO" id="GO:0005344">
    <property type="term" value="F:oxygen carrier activity"/>
    <property type="evidence" value="ECO:0007669"/>
    <property type="project" value="UniProtKB-KW"/>
</dbReference>
<evidence type="ECO:0000256" key="4">
    <source>
        <dbReference type="ARBA" id="ARBA00023004"/>
    </source>
</evidence>
<keyword evidence="8" id="KW-1185">Reference proteome</keyword>
<dbReference type="GO" id="GO:0046210">
    <property type="term" value="P:nitric oxide catabolic process"/>
    <property type="evidence" value="ECO:0007669"/>
    <property type="project" value="TreeGrafter"/>
</dbReference>
<evidence type="ECO:0000313" key="7">
    <source>
        <dbReference type="EMBL" id="QYZ70708.1"/>
    </source>
</evidence>
<evidence type="ECO:0000259" key="6">
    <source>
        <dbReference type="PROSITE" id="PS01033"/>
    </source>
</evidence>
<dbReference type="RefSeq" id="WP_220662925.1">
    <property type="nucleotide sequence ID" value="NZ_CP069370.1"/>
</dbReference>
<keyword evidence="3" id="KW-0479">Metal-binding</keyword>
<evidence type="ECO:0000256" key="5">
    <source>
        <dbReference type="RuleBase" id="RU000356"/>
    </source>
</evidence>
<dbReference type="GO" id="GO:0046872">
    <property type="term" value="F:metal ion binding"/>
    <property type="evidence" value="ECO:0007669"/>
    <property type="project" value="UniProtKB-KW"/>
</dbReference>
<dbReference type="InterPro" id="IPR012292">
    <property type="entry name" value="Globin/Proto"/>
</dbReference>
<evidence type="ECO:0000256" key="2">
    <source>
        <dbReference type="ARBA" id="ARBA00022621"/>
    </source>
</evidence>
<dbReference type="InterPro" id="IPR009050">
    <property type="entry name" value="Globin-like_sf"/>
</dbReference>
<dbReference type="InterPro" id="IPR000971">
    <property type="entry name" value="Globin"/>
</dbReference>
<dbReference type="Gene3D" id="1.10.490.10">
    <property type="entry name" value="Globins"/>
    <property type="match status" value="1"/>
</dbReference>
<dbReference type="GO" id="GO:0071949">
    <property type="term" value="F:FAD binding"/>
    <property type="evidence" value="ECO:0007669"/>
    <property type="project" value="TreeGrafter"/>
</dbReference>
<dbReference type="KEGG" id="nsm:JO391_04115"/>
<keyword evidence="1 5" id="KW-0349">Heme</keyword>
<dbReference type="SUPFAM" id="SSF46458">
    <property type="entry name" value="Globin-like"/>
    <property type="match status" value="1"/>
</dbReference>
<keyword evidence="7" id="KW-0675">Receptor</keyword>
<keyword evidence="5" id="KW-0813">Transport</keyword>
<comment type="similarity">
    <text evidence="5">Belongs to the globin family.</text>
</comment>
<keyword evidence="4" id="KW-0408">Iron</keyword>
<evidence type="ECO:0000256" key="1">
    <source>
        <dbReference type="ARBA" id="ARBA00022617"/>
    </source>
</evidence>
<dbReference type="PANTHER" id="PTHR43396:SF3">
    <property type="entry name" value="FLAVOHEMOPROTEIN"/>
    <property type="match status" value="1"/>
</dbReference>
<dbReference type="PANTHER" id="PTHR43396">
    <property type="entry name" value="FLAVOHEMOPROTEIN"/>
    <property type="match status" value="1"/>
</dbReference>